<feature type="chain" id="PRO_5025620022" evidence="2">
    <location>
        <begin position="20"/>
        <end position="360"/>
    </location>
</feature>
<dbReference type="OrthoDB" id="3729683at2759"/>
<feature type="signal peptide" evidence="2">
    <location>
        <begin position="1"/>
        <end position="19"/>
    </location>
</feature>
<dbReference type="EMBL" id="ML975246">
    <property type="protein sequence ID" value="KAF1839132.1"/>
    <property type="molecule type" value="Genomic_DNA"/>
</dbReference>
<evidence type="ECO:0000256" key="2">
    <source>
        <dbReference type="SAM" id="SignalP"/>
    </source>
</evidence>
<feature type="region of interest" description="Disordered" evidence="1">
    <location>
        <begin position="256"/>
        <end position="329"/>
    </location>
</feature>
<reference evidence="3" key="1">
    <citation type="submission" date="2020-01" db="EMBL/GenBank/DDBJ databases">
        <authorList>
            <consortium name="DOE Joint Genome Institute"/>
            <person name="Haridas S."/>
            <person name="Albert R."/>
            <person name="Binder M."/>
            <person name="Bloem J."/>
            <person name="Labutti K."/>
            <person name="Salamov A."/>
            <person name="Andreopoulos B."/>
            <person name="Baker S.E."/>
            <person name="Barry K."/>
            <person name="Bills G."/>
            <person name="Bluhm B.H."/>
            <person name="Cannon C."/>
            <person name="Castanera R."/>
            <person name="Culley D.E."/>
            <person name="Daum C."/>
            <person name="Ezra D."/>
            <person name="Gonzalez J.B."/>
            <person name="Henrissat B."/>
            <person name="Kuo A."/>
            <person name="Liang C."/>
            <person name="Lipzen A."/>
            <person name="Lutzoni F."/>
            <person name="Magnuson J."/>
            <person name="Mondo S."/>
            <person name="Nolan M."/>
            <person name="Ohm R."/>
            <person name="Pangilinan J."/>
            <person name="Park H.-J."/>
            <person name="Ramirez L."/>
            <person name="Alfaro M."/>
            <person name="Sun H."/>
            <person name="Tritt A."/>
            <person name="Yoshinaga Y."/>
            <person name="Zwiers L.-H."/>
            <person name="Turgeon B.G."/>
            <person name="Goodwin S.B."/>
            <person name="Spatafora J.W."/>
            <person name="Crous P.W."/>
            <person name="Grigoriev I.V."/>
        </authorList>
    </citation>
    <scope>NUCLEOTIDE SEQUENCE</scope>
    <source>
        <strain evidence="3">P77</strain>
    </source>
</reference>
<feature type="compositionally biased region" description="Polar residues" evidence="1">
    <location>
        <begin position="295"/>
        <end position="306"/>
    </location>
</feature>
<organism evidence="3 4">
    <name type="scientific">Decorospora gaudefroyi</name>
    <dbReference type="NCBI Taxonomy" id="184978"/>
    <lineage>
        <taxon>Eukaryota</taxon>
        <taxon>Fungi</taxon>
        <taxon>Dikarya</taxon>
        <taxon>Ascomycota</taxon>
        <taxon>Pezizomycotina</taxon>
        <taxon>Dothideomycetes</taxon>
        <taxon>Pleosporomycetidae</taxon>
        <taxon>Pleosporales</taxon>
        <taxon>Pleosporineae</taxon>
        <taxon>Pleosporaceae</taxon>
        <taxon>Decorospora</taxon>
    </lineage>
</organism>
<keyword evidence="4" id="KW-1185">Reference proteome</keyword>
<proteinExistence type="predicted"/>
<evidence type="ECO:0000313" key="4">
    <source>
        <dbReference type="Proteomes" id="UP000800040"/>
    </source>
</evidence>
<dbReference type="AlphaFoldDB" id="A0A6A5KSF1"/>
<keyword evidence="2" id="KW-0732">Signal</keyword>
<feature type="compositionally biased region" description="Basic and acidic residues" evidence="1">
    <location>
        <begin position="256"/>
        <end position="278"/>
    </location>
</feature>
<dbReference type="Proteomes" id="UP000800040">
    <property type="component" value="Unassembled WGS sequence"/>
</dbReference>
<sequence length="360" mass="41416">MKQALLSLLYWSYIQLSASLPVEEKPGFTPWPVEKRAPTPLTPVQYSGLRGTQIGIFEKSRFGIPDPTCRGKLPKLGCWEMDQFTVDKMVEAREPKANNCPAQCLFYTQRLSGAAERTANFVLWDALLAGAVEGERKYQTIWDLHDRKYYPKGEDLDATPETKCAYQDAEKTDKDLGINGCQRLYFMSMSKAMATQCSGEVFLMTMTDLHGNEEAPEDGIWWQVEFPTLIDEKREESKKVTKITYIQVPELTDEEFKEKQALPADQRRPPEELHRGEYWPKGPGKTHLDKFNAEGGSQQKRSPTISDNREDLQQKRSPSTNGFVKRADRLDGQVCVEGDECYPYPYPMEKMYEWYKDAKW</sequence>
<name>A0A6A5KSF1_9PLEO</name>
<evidence type="ECO:0000256" key="1">
    <source>
        <dbReference type="SAM" id="MobiDB-lite"/>
    </source>
</evidence>
<evidence type="ECO:0000313" key="3">
    <source>
        <dbReference type="EMBL" id="KAF1839132.1"/>
    </source>
</evidence>
<gene>
    <name evidence="3" type="ORF">BDW02DRAFT_615487</name>
</gene>
<accession>A0A6A5KSF1</accession>
<protein>
    <submittedName>
        <fullName evidence="3">Uncharacterized protein</fullName>
    </submittedName>
</protein>